<dbReference type="AlphaFoldDB" id="D4DSQ1"/>
<name>D4DSQ1_NEIEG</name>
<evidence type="ECO:0000313" key="1">
    <source>
        <dbReference type="EMBL" id="EFE49085.1"/>
    </source>
</evidence>
<evidence type="ECO:0000313" key="2">
    <source>
        <dbReference type="Proteomes" id="UP000005536"/>
    </source>
</evidence>
<gene>
    <name evidence="1" type="ORF">NEIELOOT_02096</name>
</gene>
<dbReference type="EMBL" id="ADBF01000227">
    <property type="protein sequence ID" value="EFE49085.1"/>
    <property type="molecule type" value="Genomic_DNA"/>
</dbReference>
<proteinExistence type="predicted"/>
<organism evidence="1 2">
    <name type="scientific">Neisseria elongata subsp. glycolytica ATCC 29315</name>
    <dbReference type="NCBI Taxonomy" id="546263"/>
    <lineage>
        <taxon>Bacteria</taxon>
        <taxon>Pseudomonadati</taxon>
        <taxon>Pseudomonadota</taxon>
        <taxon>Betaproteobacteria</taxon>
        <taxon>Neisseriales</taxon>
        <taxon>Neisseriaceae</taxon>
        <taxon>Neisseria</taxon>
    </lineage>
</organism>
<comment type="caution">
    <text evidence="1">The sequence shown here is derived from an EMBL/GenBank/DDBJ whole genome shotgun (WGS) entry which is preliminary data.</text>
</comment>
<dbReference type="Proteomes" id="UP000005536">
    <property type="component" value="Unassembled WGS sequence"/>
</dbReference>
<reference evidence="1 2" key="1">
    <citation type="submission" date="2010-02" db="EMBL/GenBank/DDBJ databases">
        <authorList>
            <person name="Weinstock G."/>
            <person name="Sodergren E."/>
            <person name="Clifton S."/>
            <person name="Fulton L."/>
            <person name="Fulton B."/>
            <person name="Courtney L."/>
            <person name="Fronick C."/>
            <person name="Harrison M."/>
            <person name="Strong C."/>
            <person name="Farmer C."/>
            <person name="Delahaunty K."/>
            <person name="Markovic C."/>
            <person name="Hall O."/>
            <person name="Minx P."/>
            <person name="Tomlinson C."/>
            <person name="Mitreva M."/>
            <person name="Nelson J."/>
            <person name="Hou S."/>
            <person name="Wollam A."/>
            <person name="Pepin K.H."/>
            <person name="Johnson M."/>
            <person name="Bhonagiri V."/>
            <person name="Zhang X."/>
            <person name="Suruliraj S."/>
            <person name="Warren W."/>
            <person name="Chinwalla A."/>
            <person name="Mardis E.R."/>
            <person name="Wilson R.K."/>
        </authorList>
    </citation>
    <scope>NUCLEOTIDE SEQUENCE [LARGE SCALE GENOMIC DNA]</scope>
    <source>
        <strain evidence="1 2">ATCC 29315</strain>
    </source>
</reference>
<sequence>MSIGFVAPFVGIAAVMAQAVEEFGEVEVEIAQEGVHAHYVCQRDAQVAAIFVYPGFECGRLKIAQAYVQCLEGLQKFVRHGADGGQAEFFGQINIAGAAKDFGCGLVEGADDVFLPLKVVAAAGTEVGNEKRRVCGILAAGKGFQAGRLFLQAAFALGQHFGRFQTAEVEFVDDGQDVNFKEHGLYHRAFDTDVQSAGLVGRYRYEAAFELEQFEIIDKIAFDEPQAAQVVQFVLREFQGAQRVKFGFQIAFDFRQRVNGVRIVAAAEFVYAVRLRKLVQHDLQHGEFVKVGVEQGVDDGGAGHGFLLVRWMRAH</sequence>
<accession>D4DSQ1</accession>
<protein>
    <submittedName>
        <fullName evidence="1">Uncharacterized protein</fullName>
    </submittedName>
</protein>